<reference evidence="2" key="2">
    <citation type="submission" date="2021-04" db="EMBL/GenBank/DDBJ databases">
        <authorList>
            <person name="Gilroy R."/>
        </authorList>
    </citation>
    <scope>NUCLEOTIDE SEQUENCE</scope>
    <source>
        <strain evidence="2">G4-2901</strain>
    </source>
</reference>
<protein>
    <submittedName>
        <fullName evidence="2">DUF3575 domain-containing protein</fullName>
    </submittedName>
</protein>
<evidence type="ECO:0000256" key="1">
    <source>
        <dbReference type="SAM" id="SignalP"/>
    </source>
</evidence>
<keyword evidence="1" id="KW-0732">Signal</keyword>
<dbReference type="Gene3D" id="2.40.128.130">
    <property type="entry name" value="Autotransporter beta-domain"/>
    <property type="match status" value="1"/>
</dbReference>
<organism evidence="2 3">
    <name type="scientific">Candidatus Phocaeicola faecigallinarum</name>
    <dbReference type="NCBI Taxonomy" id="2838732"/>
    <lineage>
        <taxon>Bacteria</taxon>
        <taxon>Pseudomonadati</taxon>
        <taxon>Bacteroidota</taxon>
        <taxon>Bacteroidia</taxon>
        <taxon>Bacteroidales</taxon>
        <taxon>Bacteroidaceae</taxon>
        <taxon>Phocaeicola</taxon>
    </lineage>
</organism>
<proteinExistence type="predicted"/>
<evidence type="ECO:0000313" key="2">
    <source>
        <dbReference type="EMBL" id="MBU3838741.1"/>
    </source>
</evidence>
<dbReference type="Pfam" id="PF12099">
    <property type="entry name" value="DUF3575"/>
    <property type="match status" value="1"/>
</dbReference>
<dbReference type="EMBL" id="JAHLFW010000088">
    <property type="protein sequence ID" value="MBU3838741.1"/>
    <property type="molecule type" value="Genomic_DNA"/>
</dbReference>
<accession>A0A948WY32</accession>
<sequence length="202" mass="23269">MKTFGEYFFVCRKCVILYLFLLFSSVLSAQVVSVKTNAAYWGVLTPNVALELPVGQKFTTDWHFLLNPWTFSDNKKMKIMAVQPELRYWFCERFNGHFLGAHLVGGIYNIGNVDADFKLFGTDFGSLKDYRYEGWMAGIGVGYGYQWILSRHWSLEAELGLGYIYTRADKYRCTNCGKQMEDNKPHHYIGPTKAALNIIFAF</sequence>
<feature type="chain" id="PRO_5036862500" evidence="1">
    <location>
        <begin position="30"/>
        <end position="202"/>
    </location>
</feature>
<dbReference type="InterPro" id="IPR036709">
    <property type="entry name" value="Autotransporte_beta_dom_sf"/>
</dbReference>
<dbReference type="Proteomes" id="UP000783796">
    <property type="component" value="Unassembled WGS sequence"/>
</dbReference>
<comment type="caution">
    <text evidence="2">The sequence shown here is derived from an EMBL/GenBank/DDBJ whole genome shotgun (WGS) entry which is preliminary data.</text>
</comment>
<dbReference type="InterPro" id="IPR021958">
    <property type="entry name" value="DUF3575"/>
</dbReference>
<evidence type="ECO:0000313" key="3">
    <source>
        <dbReference type="Proteomes" id="UP000783796"/>
    </source>
</evidence>
<reference evidence="2" key="1">
    <citation type="journal article" date="2021" name="PeerJ">
        <title>Extensive microbial diversity within the chicken gut microbiome revealed by metagenomics and culture.</title>
        <authorList>
            <person name="Gilroy R."/>
            <person name="Ravi A."/>
            <person name="Getino M."/>
            <person name="Pursley I."/>
            <person name="Horton D.L."/>
            <person name="Alikhan N.F."/>
            <person name="Baker D."/>
            <person name="Gharbi K."/>
            <person name="Hall N."/>
            <person name="Watson M."/>
            <person name="Adriaenssens E.M."/>
            <person name="Foster-Nyarko E."/>
            <person name="Jarju S."/>
            <person name="Secka A."/>
            <person name="Antonio M."/>
            <person name="Oren A."/>
            <person name="Chaudhuri R.R."/>
            <person name="La Ragione R."/>
            <person name="Hildebrand F."/>
            <person name="Pallen M.J."/>
        </authorList>
    </citation>
    <scope>NUCLEOTIDE SEQUENCE</scope>
    <source>
        <strain evidence="2">G4-2901</strain>
    </source>
</reference>
<gene>
    <name evidence="2" type="ORF">H9777_10615</name>
</gene>
<feature type="signal peptide" evidence="1">
    <location>
        <begin position="1"/>
        <end position="29"/>
    </location>
</feature>
<dbReference type="SUPFAM" id="SSF103515">
    <property type="entry name" value="Autotransporter"/>
    <property type="match status" value="1"/>
</dbReference>
<dbReference type="AlphaFoldDB" id="A0A948WY32"/>
<name>A0A948WY32_9BACT</name>